<dbReference type="Proteomes" id="UP000231019">
    <property type="component" value="Unassembled WGS sequence"/>
</dbReference>
<dbReference type="AlphaFoldDB" id="A0A2M7FXB5"/>
<comment type="caution">
    <text evidence="5">The sequence shown here is derived from an EMBL/GenBank/DDBJ whole genome shotgun (WGS) entry which is preliminary data.</text>
</comment>
<proteinExistence type="predicted"/>
<evidence type="ECO:0000313" key="6">
    <source>
        <dbReference type="Proteomes" id="UP000231019"/>
    </source>
</evidence>
<feature type="transmembrane region" description="Helical" evidence="3">
    <location>
        <begin position="442"/>
        <end position="463"/>
    </location>
</feature>
<protein>
    <recommendedName>
        <fullName evidence="4">ACT domain-containing protein</fullName>
    </recommendedName>
</protein>
<evidence type="ECO:0000256" key="2">
    <source>
        <dbReference type="SAM" id="MobiDB-lite"/>
    </source>
</evidence>
<evidence type="ECO:0000313" key="5">
    <source>
        <dbReference type="EMBL" id="PIW13864.1"/>
    </source>
</evidence>
<evidence type="ECO:0000256" key="1">
    <source>
        <dbReference type="SAM" id="Coils"/>
    </source>
</evidence>
<keyword evidence="3" id="KW-1133">Transmembrane helix</keyword>
<dbReference type="InterPro" id="IPR002912">
    <property type="entry name" value="ACT_dom"/>
</dbReference>
<dbReference type="Pfam" id="PF14257">
    <property type="entry name" value="DUF4349"/>
    <property type="match status" value="1"/>
</dbReference>
<dbReference type="InterPro" id="IPR025645">
    <property type="entry name" value="DUF4349"/>
</dbReference>
<reference evidence="5 6" key="1">
    <citation type="submission" date="2017-09" db="EMBL/GenBank/DDBJ databases">
        <title>Depth-based differentiation of microbial function through sediment-hosted aquifers and enrichment of novel symbionts in the deep terrestrial subsurface.</title>
        <authorList>
            <person name="Probst A.J."/>
            <person name="Ladd B."/>
            <person name="Jarett J.K."/>
            <person name="Geller-Mcgrath D.E."/>
            <person name="Sieber C.M."/>
            <person name="Emerson J.B."/>
            <person name="Anantharaman K."/>
            <person name="Thomas B.C."/>
            <person name="Malmstrom R."/>
            <person name="Stieglmeier M."/>
            <person name="Klingl A."/>
            <person name="Woyke T."/>
            <person name="Ryan C.M."/>
            <person name="Banfield J.F."/>
        </authorList>
    </citation>
    <scope>NUCLEOTIDE SEQUENCE [LARGE SCALE GENOMIC DNA]</scope>
    <source>
        <strain evidence="5">CG17_big_fil_post_rev_8_21_14_2_50_48_46</strain>
    </source>
</reference>
<feature type="region of interest" description="Disordered" evidence="2">
    <location>
        <begin position="109"/>
        <end position="128"/>
    </location>
</feature>
<gene>
    <name evidence="5" type="ORF">COW36_24675</name>
</gene>
<dbReference type="PROSITE" id="PS51671">
    <property type="entry name" value="ACT"/>
    <property type="match status" value="1"/>
</dbReference>
<keyword evidence="3" id="KW-0812">Transmembrane</keyword>
<feature type="domain" description="ACT" evidence="4">
    <location>
        <begin position="216"/>
        <end position="289"/>
    </location>
</feature>
<organism evidence="5 6">
    <name type="scientific">bacterium (Candidatus Blackallbacteria) CG17_big_fil_post_rev_8_21_14_2_50_48_46</name>
    <dbReference type="NCBI Taxonomy" id="2014261"/>
    <lineage>
        <taxon>Bacteria</taxon>
        <taxon>Candidatus Blackallbacteria</taxon>
    </lineage>
</organism>
<name>A0A2M7FXB5_9BACT</name>
<keyword evidence="3" id="KW-0472">Membrane</keyword>
<evidence type="ECO:0000256" key="3">
    <source>
        <dbReference type="SAM" id="Phobius"/>
    </source>
</evidence>
<feature type="region of interest" description="Disordered" evidence="2">
    <location>
        <begin position="1"/>
        <end position="26"/>
    </location>
</feature>
<keyword evidence="1" id="KW-0175">Coiled coil</keyword>
<feature type="transmembrane region" description="Helical" evidence="3">
    <location>
        <begin position="417"/>
        <end position="436"/>
    </location>
</feature>
<accession>A0A2M7FXB5</accession>
<feature type="transmembrane region" description="Helical" evidence="3">
    <location>
        <begin position="381"/>
        <end position="405"/>
    </location>
</feature>
<sequence length="482" mass="53798">MSPVFDENSEKSEEWTQDPPADPGLHTLLQSLKQEPPADYFEQFWTELQPQLTPAVSESWALRLLRQLKSPPALSVAAAVLVIALLIPTGVLKTGQPLLQAEAPTGVQEQTEAQSLDTSRAKTLPGGGRVAARNEGLIAQNQPLLEDANRVERDQDKAVTEEPMVLGAARQDLLAEDAKTKEERPAAPALKKDNQARKIPILQGYNQADYLVKSATLGVEVARLDQAFSSVSKLMTEHGGYIVSSEMSRPEEGTATARISLKVPKQHFLTVIEQIEKTGEVRSKQIRSEDLWLQLQRQKIEIDDLQTQVNENKENKAQQRALKRQLREQELQRQEFEQMLRMASLDLVLTQKAPSRFWSLGDVGEQLRVRLNRALQDTLRMLVNILVFLPPLLIYFGCAWLIWLLLKLVLVTRLELLSPRALSIAYLLGLLFFPLAMGGKDLFRATLLFAALLTAGVGIKTLLGRLRKPEPPAVAPADQEET</sequence>
<evidence type="ECO:0000259" key="4">
    <source>
        <dbReference type="PROSITE" id="PS51671"/>
    </source>
</evidence>
<feature type="coiled-coil region" evidence="1">
    <location>
        <begin position="295"/>
        <end position="346"/>
    </location>
</feature>
<feature type="compositionally biased region" description="Polar residues" evidence="2">
    <location>
        <begin position="109"/>
        <end position="118"/>
    </location>
</feature>
<dbReference type="EMBL" id="PFFQ01000066">
    <property type="protein sequence ID" value="PIW13864.1"/>
    <property type="molecule type" value="Genomic_DNA"/>
</dbReference>